<evidence type="ECO:0000259" key="2">
    <source>
        <dbReference type="Pfam" id="PF00248"/>
    </source>
</evidence>
<protein>
    <submittedName>
        <fullName evidence="3">Aldo/keto reductase</fullName>
    </submittedName>
</protein>
<accession>A0AAP2GTL1</accession>
<dbReference type="SUPFAM" id="SSF51430">
    <property type="entry name" value="NAD(P)-linked oxidoreductase"/>
    <property type="match status" value="1"/>
</dbReference>
<organism evidence="3 4">
    <name type="scientific">Dawidia cretensis</name>
    <dbReference type="NCBI Taxonomy" id="2782350"/>
    <lineage>
        <taxon>Bacteria</taxon>
        <taxon>Pseudomonadati</taxon>
        <taxon>Bacteroidota</taxon>
        <taxon>Cytophagia</taxon>
        <taxon>Cytophagales</taxon>
        <taxon>Chryseotaleaceae</taxon>
        <taxon>Dawidia</taxon>
    </lineage>
</organism>
<dbReference type="InterPro" id="IPR050791">
    <property type="entry name" value="Aldo-Keto_reductase"/>
</dbReference>
<comment type="caution">
    <text evidence="3">The sequence shown here is derived from an EMBL/GenBank/DDBJ whole genome shotgun (WGS) entry which is preliminary data.</text>
</comment>
<dbReference type="EMBL" id="JAHESE010000006">
    <property type="protein sequence ID" value="MBT1708373.1"/>
    <property type="molecule type" value="Genomic_DNA"/>
</dbReference>
<dbReference type="PANTHER" id="PTHR43625">
    <property type="entry name" value="AFLATOXIN B1 ALDEHYDE REDUCTASE"/>
    <property type="match status" value="1"/>
</dbReference>
<proteinExistence type="predicted"/>
<reference evidence="3 4" key="1">
    <citation type="submission" date="2021-05" db="EMBL/GenBank/DDBJ databases">
        <title>A Polyphasic approach of four new species of the genus Ohtaekwangia: Ohtaekwangia histidinii sp. nov., Ohtaekwangia cretensis sp. nov., Ohtaekwangia indiensis sp. nov., Ohtaekwangia reichenbachii sp. nov. from diverse environment.</title>
        <authorList>
            <person name="Octaviana S."/>
        </authorList>
    </citation>
    <scope>NUCLEOTIDE SEQUENCE [LARGE SCALE GENOMIC DNA]</scope>
    <source>
        <strain evidence="3 4">PWU5</strain>
    </source>
</reference>
<keyword evidence="1" id="KW-0560">Oxidoreductase</keyword>
<feature type="domain" description="NADP-dependent oxidoreductase" evidence="2">
    <location>
        <begin position="9"/>
        <end position="293"/>
    </location>
</feature>
<dbReference type="CDD" id="cd19076">
    <property type="entry name" value="AKR_AKR13A_13D"/>
    <property type="match status" value="1"/>
</dbReference>
<dbReference type="PRINTS" id="PR00069">
    <property type="entry name" value="ALDKETRDTASE"/>
</dbReference>
<evidence type="ECO:0000313" key="3">
    <source>
        <dbReference type="EMBL" id="MBT1708373.1"/>
    </source>
</evidence>
<dbReference type="Pfam" id="PF00248">
    <property type="entry name" value="Aldo_ket_red"/>
    <property type="match status" value="1"/>
</dbReference>
<dbReference type="InterPro" id="IPR036812">
    <property type="entry name" value="NAD(P)_OxRdtase_dom_sf"/>
</dbReference>
<sequence length="312" mass="34685">MGMTGFMDNDMYGRADEAEAIATIHRSFELGGNFLDTADMYGPFLNERLVGKAIQGQRDRYIVATKFGWEIDDAGKLTWAINGKKDYVRKSVERSLKNLNTDYIDLYYLHRLDKSTPIEETVEAMSALVKEGKVKYIGLSEVSSATIRKAHAVHPVTAVQSEYSLFERSIEEAGVNGTLHELGIGLVAYSPLGRGFLSGQFRKPDDLPENDFRRGMPRYQGEQFQKNLELLQAIEQMAADKGIASTQLAIAWTIAKGSLPIPGTKRVKYLEQNIAATSITLTRDDLAKLESIIPLGTETGNAYDDFGMQLID</sequence>
<dbReference type="Proteomes" id="UP001319080">
    <property type="component" value="Unassembled WGS sequence"/>
</dbReference>
<gene>
    <name evidence="3" type="ORF">KK062_09065</name>
</gene>
<evidence type="ECO:0000256" key="1">
    <source>
        <dbReference type="ARBA" id="ARBA00023002"/>
    </source>
</evidence>
<dbReference type="PANTHER" id="PTHR43625:SF40">
    <property type="entry name" value="ALDO-KETO REDUCTASE YAKC [NADP(+)]"/>
    <property type="match status" value="1"/>
</dbReference>
<dbReference type="GO" id="GO:0005737">
    <property type="term" value="C:cytoplasm"/>
    <property type="evidence" value="ECO:0007669"/>
    <property type="project" value="TreeGrafter"/>
</dbReference>
<dbReference type="InterPro" id="IPR020471">
    <property type="entry name" value="AKR"/>
</dbReference>
<dbReference type="Gene3D" id="3.20.20.100">
    <property type="entry name" value="NADP-dependent oxidoreductase domain"/>
    <property type="match status" value="1"/>
</dbReference>
<keyword evidence="4" id="KW-1185">Reference proteome</keyword>
<dbReference type="InterPro" id="IPR023210">
    <property type="entry name" value="NADP_OxRdtase_dom"/>
</dbReference>
<evidence type="ECO:0000313" key="4">
    <source>
        <dbReference type="Proteomes" id="UP001319080"/>
    </source>
</evidence>
<dbReference type="GO" id="GO:0016491">
    <property type="term" value="F:oxidoreductase activity"/>
    <property type="evidence" value="ECO:0007669"/>
    <property type="project" value="UniProtKB-KW"/>
</dbReference>
<name>A0AAP2GTL1_9BACT</name>
<dbReference type="AlphaFoldDB" id="A0AAP2GTL1"/>